<protein>
    <recommendedName>
        <fullName evidence="2">Protein-glutamine gamma-glutamyltransferase-like C-terminal domain-containing protein</fullName>
    </recommendedName>
</protein>
<dbReference type="Proteomes" id="UP000215027">
    <property type="component" value="Chromosome I"/>
</dbReference>
<feature type="transmembrane region" description="Helical" evidence="1">
    <location>
        <begin position="304"/>
        <end position="326"/>
    </location>
</feature>
<proteinExistence type="predicted"/>
<organism evidence="3 4">
    <name type="scientific">Candidatus Promineifilum breve</name>
    <dbReference type="NCBI Taxonomy" id="1806508"/>
    <lineage>
        <taxon>Bacteria</taxon>
        <taxon>Bacillati</taxon>
        <taxon>Chloroflexota</taxon>
        <taxon>Ardenticatenia</taxon>
        <taxon>Candidatus Promineifilales</taxon>
        <taxon>Candidatus Promineifilaceae</taxon>
        <taxon>Candidatus Promineifilum</taxon>
    </lineage>
</organism>
<keyword evidence="1" id="KW-0472">Membrane</keyword>
<reference evidence="3" key="1">
    <citation type="submission" date="2016-01" db="EMBL/GenBank/DDBJ databases">
        <authorList>
            <person name="Mcilroy J.S."/>
            <person name="Karst M S."/>
            <person name="Albertsen M."/>
        </authorList>
    </citation>
    <scope>NUCLEOTIDE SEQUENCE</scope>
    <source>
        <strain evidence="3">Cfx-K</strain>
    </source>
</reference>
<feature type="transmembrane region" description="Helical" evidence="1">
    <location>
        <begin position="96"/>
        <end position="117"/>
    </location>
</feature>
<feature type="transmembrane region" description="Helical" evidence="1">
    <location>
        <begin position="170"/>
        <end position="189"/>
    </location>
</feature>
<evidence type="ECO:0000313" key="3">
    <source>
        <dbReference type="EMBL" id="CUS02065.2"/>
    </source>
</evidence>
<dbReference type="OrthoDB" id="167037at2"/>
<feature type="transmembrane region" description="Helical" evidence="1">
    <location>
        <begin position="195"/>
        <end position="215"/>
    </location>
</feature>
<dbReference type="AlphaFoldDB" id="A0A160T0U5"/>
<dbReference type="KEGG" id="pbf:CFX0092_A0184"/>
<feature type="transmembrane region" description="Helical" evidence="1">
    <location>
        <begin position="275"/>
        <end position="292"/>
    </location>
</feature>
<gene>
    <name evidence="3" type="ORF">CFX0092_A0184</name>
</gene>
<dbReference type="Pfam" id="PF13559">
    <property type="entry name" value="DUF4129"/>
    <property type="match status" value="1"/>
</dbReference>
<keyword evidence="1" id="KW-1133">Transmembrane helix</keyword>
<feature type="transmembrane region" description="Helical" evidence="1">
    <location>
        <begin position="65"/>
        <end position="84"/>
    </location>
</feature>
<keyword evidence="1" id="KW-0812">Transmembrane</keyword>
<name>A0A160T0U5_9CHLR</name>
<dbReference type="EMBL" id="LN890655">
    <property type="protein sequence ID" value="CUS02065.2"/>
    <property type="molecule type" value="Genomic_DNA"/>
</dbReference>
<accession>A0A160T0U5</accession>
<sequence>MSAGRAATPRAPGTRRGLVAPLPTVWGTIRHELLFLGYALMEVALLTPVVMVILSWARYWPASEVALWLLLVMLLPLNLIRLMSLLHIDLKRQRRLLIVALLLTILVSWRLLLYPAGSLLDLTWLRRFAGSFGEGGSLLWTRDLSVFMVTALVWWRGIRLATRHVEINNVGLRLRLGGLILIPLILWFAGSFLEVNVASFVLLFFLAALTVVALVRAENIEQERSGTAATLNARWFLVVLGAALAIVLTGGAIGAIIGGESLFVFIAWLSPLWRALQFGTTVTGVTLFELLYPFLELLAVFVQFLGSILAGVLGQVSAGLRAAGIFNEPLVPEVMPPTETLGFQMPEGSDKAITAFIMLGVIAVIGLGLARAYRQATFAARDSARSRVVGDDEDDEPGLGRRMLERLGLRQWRAAASVRRIYRQMCRAAESAGFPRLPTETPYEFLPTLARVWPDYPAESRLITEAFIRVRYGEIPETDEELEAIRAAWRRLEEAEPQRREAAVSNDGPRLTKLE</sequence>
<dbReference type="InterPro" id="IPR025403">
    <property type="entry name" value="TgpA-like_C"/>
</dbReference>
<feature type="domain" description="Protein-glutamine gamma-glutamyltransferase-like C-terminal" evidence="2">
    <location>
        <begin position="421"/>
        <end position="490"/>
    </location>
</feature>
<feature type="transmembrane region" description="Helical" evidence="1">
    <location>
        <begin position="236"/>
        <end position="269"/>
    </location>
</feature>
<feature type="transmembrane region" description="Helical" evidence="1">
    <location>
        <begin position="137"/>
        <end position="158"/>
    </location>
</feature>
<evidence type="ECO:0000259" key="2">
    <source>
        <dbReference type="Pfam" id="PF13559"/>
    </source>
</evidence>
<feature type="transmembrane region" description="Helical" evidence="1">
    <location>
        <begin position="33"/>
        <end position="59"/>
    </location>
</feature>
<evidence type="ECO:0000313" key="4">
    <source>
        <dbReference type="Proteomes" id="UP000215027"/>
    </source>
</evidence>
<keyword evidence="4" id="KW-1185">Reference proteome</keyword>
<dbReference type="RefSeq" id="WP_095041724.1">
    <property type="nucleotide sequence ID" value="NZ_LN890655.1"/>
</dbReference>
<evidence type="ECO:0000256" key="1">
    <source>
        <dbReference type="SAM" id="Phobius"/>
    </source>
</evidence>
<feature type="transmembrane region" description="Helical" evidence="1">
    <location>
        <begin position="352"/>
        <end position="373"/>
    </location>
</feature>